<evidence type="ECO:0000256" key="3">
    <source>
        <dbReference type="ARBA" id="ARBA00022729"/>
    </source>
</evidence>
<accession>A0ABU1R4Y4</accession>
<dbReference type="RefSeq" id="WP_309990348.1">
    <property type="nucleotide sequence ID" value="NZ_JAVDTI010000007.1"/>
</dbReference>
<name>A0ABU1R4Y4_9BACT</name>
<evidence type="ECO:0000313" key="10">
    <source>
        <dbReference type="Proteomes" id="UP001264980"/>
    </source>
</evidence>
<dbReference type="Pfam" id="PF14322">
    <property type="entry name" value="SusD-like_3"/>
    <property type="match status" value="1"/>
</dbReference>
<evidence type="ECO:0000256" key="5">
    <source>
        <dbReference type="ARBA" id="ARBA00023237"/>
    </source>
</evidence>
<dbReference type="EMBL" id="JAVDTI010000007">
    <property type="protein sequence ID" value="MDR6808474.1"/>
    <property type="molecule type" value="Genomic_DNA"/>
</dbReference>
<organism evidence="9 10">
    <name type="scientific">Dyadobacter fermentans</name>
    <dbReference type="NCBI Taxonomy" id="94254"/>
    <lineage>
        <taxon>Bacteria</taxon>
        <taxon>Pseudomonadati</taxon>
        <taxon>Bacteroidota</taxon>
        <taxon>Cytophagia</taxon>
        <taxon>Cytophagales</taxon>
        <taxon>Spirosomataceae</taxon>
        <taxon>Dyadobacter</taxon>
    </lineage>
</organism>
<comment type="similarity">
    <text evidence="2">Belongs to the SusD family.</text>
</comment>
<dbReference type="CDD" id="cd08977">
    <property type="entry name" value="SusD"/>
    <property type="match status" value="1"/>
</dbReference>
<evidence type="ECO:0000259" key="7">
    <source>
        <dbReference type="Pfam" id="PF07980"/>
    </source>
</evidence>
<dbReference type="InterPro" id="IPR011990">
    <property type="entry name" value="TPR-like_helical_dom_sf"/>
</dbReference>
<evidence type="ECO:0008006" key="11">
    <source>
        <dbReference type="Google" id="ProtNLM"/>
    </source>
</evidence>
<dbReference type="SUPFAM" id="SSF48452">
    <property type="entry name" value="TPR-like"/>
    <property type="match status" value="1"/>
</dbReference>
<feature type="chain" id="PRO_5045371070" description="RagB/SusD domain protein" evidence="6">
    <location>
        <begin position="22"/>
        <end position="518"/>
    </location>
</feature>
<feature type="signal peptide" evidence="6">
    <location>
        <begin position="1"/>
        <end position="21"/>
    </location>
</feature>
<sequence length="518" mass="57169">MKNIVTIAASSCILFFLSACSDDLLEKTPKDRLSPSTFYENEAQVKMGLIGIYNALQPSATPNHFYQFDFMSDNGYCQDAWQGSKEVGEWLTNASSWAPAAKWSQNYTIISRANAFMASLEAAPVGDDIKKQMTAEAKFLRAYAYSDLITYYGDVPLILAVQTLSEAYVARTPKSEVLTAILSDLDAAAAVLPDTYGGTDKGRATKGAALAYKAKVLLYNEKWTEAASAAKSVMDLAKYSLFPSYEGLFQEANENSAEVIFDIQYIKSTQSQPWPTSALSLSSWPTGNVTADLINSYYMTSGLPITAAASGYNAQDPFKNRDPRLAASVVLPGSQMGSAVFIPANDQVPCGARPRKYADLGAADINNTSLNTILMRYADIYLMRAEALIESGSTAQEVYDLINAVRARVNMPKIESVEGSGLNKAQLRAILRHERRVEFYNEGTRYADMLRWKDQSLVHDVYGYDKSKLSDPSNPAKWVFTQIRMETRTFDAAKGWLWPVPQADIQINKSLLPNNPGY</sequence>
<evidence type="ECO:0000256" key="2">
    <source>
        <dbReference type="ARBA" id="ARBA00006275"/>
    </source>
</evidence>
<feature type="domain" description="RagB/SusD" evidence="7">
    <location>
        <begin position="258"/>
        <end position="518"/>
    </location>
</feature>
<dbReference type="Gene3D" id="1.25.40.390">
    <property type="match status" value="1"/>
</dbReference>
<dbReference type="InterPro" id="IPR033985">
    <property type="entry name" value="SusD-like_N"/>
</dbReference>
<comment type="subcellular location">
    <subcellularLocation>
        <location evidence="1">Cell outer membrane</location>
    </subcellularLocation>
</comment>
<evidence type="ECO:0000313" key="9">
    <source>
        <dbReference type="EMBL" id="MDR6808474.1"/>
    </source>
</evidence>
<evidence type="ECO:0000256" key="6">
    <source>
        <dbReference type="SAM" id="SignalP"/>
    </source>
</evidence>
<protein>
    <recommendedName>
        <fullName evidence="11">RagB/SusD domain protein</fullName>
    </recommendedName>
</protein>
<dbReference type="Pfam" id="PF07980">
    <property type="entry name" value="SusD_RagB"/>
    <property type="match status" value="1"/>
</dbReference>
<keyword evidence="4" id="KW-0472">Membrane</keyword>
<proteinExistence type="inferred from homology"/>
<keyword evidence="10" id="KW-1185">Reference proteome</keyword>
<reference evidence="9 10" key="1">
    <citation type="submission" date="2023-07" db="EMBL/GenBank/DDBJ databases">
        <title>Sorghum-associated microbial communities from plants grown in Nebraska, USA.</title>
        <authorList>
            <person name="Schachtman D."/>
        </authorList>
    </citation>
    <scope>NUCLEOTIDE SEQUENCE [LARGE SCALE GENOMIC DNA]</scope>
    <source>
        <strain evidence="9 10">BE57</strain>
    </source>
</reference>
<evidence type="ECO:0000259" key="8">
    <source>
        <dbReference type="Pfam" id="PF14322"/>
    </source>
</evidence>
<dbReference type="PROSITE" id="PS51257">
    <property type="entry name" value="PROKAR_LIPOPROTEIN"/>
    <property type="match status" value="1"/>
</dbReference>
<evidence type="ECO:0000256" key="4">
    <source>
        <dbReference type="ARBA" id="ARBA00023136"/>
    </source>
</evidence>
<gene>
    <name evidence="9" type="ORF">J2W84_005538</name>
</gene>
<keyword evidence="3 6" id="KW-0732">Signal</keyword>
<dbReference type="InterPro" id="IPR012944">
    <property type="entry name" value="SusD_RagB_dom"/>
</dbReference>
<feature type="domain" description="SusD-like N-terminal" evidence="8">
    <location>
        <begin position="25"/>
        <end position="218"/>
    </location>
</feature>
<dbReference type="Proteomes" id="UP001264980">
    <property type="component" value="Unassembled WGS sequence"/>
</dbReference>
<evidence type="ECO:0000256" key="1">
    <source>
        <dbReference type="ARBA" id="ARBA00004442"/>
    </source>
</evidence>
<comment type="caution">
    <text evidence="9">The sequence shown here is derived from an EMBL/GenBank/DDBJ whole genome shotgun (WGS) entry which is preliminary data.</text>
</comment>
<keyword evidence="5" id="KW-0998">Cell outer membrane</keyword>